<dbReference type="PANTHER" id="PTHR34543">
    <property type="entry name" value="PROTEIN ABA DEFICIENT 4, CHLOROPLASTIC"/>
    <property type="match status" value="1"/>
</dbReference>
<dbReference type="OMA" id="AVHIFIV"/>
<keyword evidence="1" id="KW-0472">Membrane</keyword>
<feature type="transmembrane region" description="Helical" evidence="1">
    <location>
        <begin position="123"/>
        <end position="141"/>
    </location>
</feature>
<protein>
    <recommendedName>
        <fullName evidence="4">DUF4281 domain-containing protein</fullName>
    </recommendedName>
</protein>
<reference evidence="2 3" key="1">
    <citation type="journal article" date="2010" name="Plant Cell">
        <title>The Chlorella variabilis NC64A genome reveals adaptation to photosymbiosis, coevolution with viruses, and cryptic sex.</title>
        <authorList>
            <person name="Blanc G."/>
            <person name="Duncan G."/>
            <person name="Agarkova I."/>
            <person name="Borodovsky M."/>
            <person name="Gurnon J."/>
            <person name="Kuo A."/>
            <person name="Lindquist E."/>
            <person name="Lucas S."/>
            <person name="Pangilinan J."/>
            <person name="Polle J."/>
            <person name="Salamov A."/>
            <person name="Terry A."/>
            <person name="Yamada T."/>
            <person name="Dunigan D.D."/>
            <person name="Grigoriev I.V."/>
            <person name="Claverie J.M."/>
            <person name="Van Etten J.L."/>
        </authorList>
    </citation>
    <scope>NUCLEOTIDE SEQUENCE [LARGE SCALE GENOMIC DNA]</scope>
    <source>
        <strain evidence="2 3">NC64A</strain>
    </source>
</reference>
<feature type="transmembrane region" description="Helical" evidence="1">
    <location>
        <begin position="63"/>
        <end position="84"/>
    </location>
</feature>
<keyword evidence="1" id="KW-1133">Transmembrane helix</keyword>
<keyword evidence="1" id="KW-0812">Transmembrane</keyword>
<evidence type="ECO:0000313" key="2">
    <source>
        <dbReference type="EMBL" id="EFN55916.1"/>
    </source>
</evidence>
<dbReference type="AlphaFoldDB" id="E1ZDU3"/>
<dbReference type="Pfam" id="PF14108">
    <property type="entry name" value="ABA4-like"/>
    <property type="match status" value="1"/>
</dbReference>
<dbReference type="eggNOG" id="ENOG502QVVZ">
    <property type="taxonomic scope" value="Eukaryota"/>
</dbReference>
<dbReference type="KEGG" id="cvr:CHLNCDRAFT_52198"/>
<feature type="transmembrane region" description="Helical" evidence="1">
    <location>
        <begin position="192"/>
        <end position="213"/>
    </location>
</feature>
<dbReference type="OrthoDB" id="196782at2759"/>
<dbReference type="Proteomes" id="UP000008141">
    <property type="component" value="Unassembled WGS sequence"/>
</dbReference>
<dbReference type="RefSeq" id="XP_005848018.1">
    <property type="nucleotide sequence ID" value="XM_005847956.1"/>
</dbReference>
<feature type="transmembrane region" description="Helical" evidence="1">
    <location>
        <begin position="96"/>
        <end position="117"/>
    </location>
</feature>
<dbReference type="InParanoid" id="E1ZDU3"/>
<gene>
    <name evidence="2" type="ORF">CHLNCDRAFT_52198</name>
</gene>
<dbReference type="PANTHER" id="PTHR34543:SF1">
    <property type="entry name" value="PROTEIN ABA DEFICIENT 4, CHLOROPLASTIC"/>
    <property type="match status" value="1"/>
</dbReference>
<dbReference type="GeneID" id="17355268"/>
<evidence type="ECO:0000256" key="1">
    <source>
        <dbReference type="SAM" id="Phobius"/>
    </source>
</evidence>
<proteinExistence type="predicted"/>
<organism evidence="3">
    <name type="scientific">Chlorella variabilis</name>
    <name type="common">Green alga</name>
    <dbReference type="NCBI Taxonomy" id="554065"/>
    <lineage>
        <taxon>Eukaryota</taxon>
        <taxon>Viridiplantae</taxon>
        <taxon>Chlorophyta</taxon>
        <taxon>core chlorophytes</taxon>
        <taxon>Trebouxiophyceae</taxon>
        <taxon>Chlorellales</taxon>
        <taxon>Chlorellaceae</taxon>
        <taxon>Chlorella clade</taxon>
        <taxon>Chlorella</taxon>
    </lineage>
</organism>
<dbReference type="InterPro" id="IPR025461">
    <property type="entry name" value="ABA4-like"/>
</dbReference>
<name>E1ZDU3_CHLVA</name>
<keyword evidence="3" id="KW-1185">Reference proteome</keyword>
<evidence type="ECO:0008006" key="4">
    <source>
        <dbReference type="Google" id="ProtNLM"/>
    </source>
</evidence>
<feature type="transmembrane region" description="Helical" evidence="1">
    <location>
        <begin position="153"/>
        <end position="172"/>
    </location>
</feature>
<evidence type="ECO:0000313" key="3">
    <source>
        <dbReference type="Proteomes" id="UP000008141"/>
    </source>
</evidence>
<sequence>MAPSKALPASGGRPAQLSSRFFAGARLPFRLVPPSSCGLPGAHQRRQRLRQGRGAAAPAAAALLPPAVVFDAATALVLPFYVAMIAAPRKPLTQRLLGSGPVFLAGAVLYGLLLATWNPLPQLAAAVQGAAAGVGGAGVAASLRAALPSMPAFAALFSTPEITVLAWVHLVLLDLLQARWVYRDGLRSNVPIWHSAVLCFMAAPLGLLCHLATKAAVLRGRGRGQDQEYVVYRF</sequence>
<dbReference type="EMBL" id="GL433843">
    <property type="protein sequence ID" value="EFN55916.1"/>
    <property type="molecule type" value="Genomic_DNA"/>
</dbReference>
<accession>E1ZDU3</accession>